<dbReference type="Gene3D" id="3.40.950.10">
    <property type="entry name" value="Fe-only Hydrogenase (Larger Subunit), Chain L, domain 3"/>
    <property type="match status" value="2"/>
</dbReference>
<dbReference type="Gene3D" id="3.40.50.1780">
    <property type="match status" value="2"/>
</dbReference>
<organism evidence="4 5">
    <name type="scientific">Triparma laevis f. inornata</name>
    <dbReference type="NCBI Taxonomy" id="1714386"/>
    <lineage>
        <taxon>Eukaryota</taxon>
        <taxon>Sar</taxon>
        <taxon>Stramenopiles</taxon>
        <taxon>Ochrophyta</taxon>
        <taxon>Bolidophyceae</taxon>
        <taxon>Parmales</taxon>
        <taxon>Triparmaceae</taxon>
        <taxon>Triparma</taxon>
    </lineage>
</organism>
<feature type="domain" description="Iron hydrogenase large subunit C-terminal" evidence="3">
    <location>
        <begin position="166"/>
        <end position="454"/>
    </location>
</feature>
<feature type="region of interest" description="Disordered" evidence="2">
    <location>
        <begin position="23"/>
        <end position="75"/>
    </location>
</feature>
<dbReference type="AlphaFoldDB" id="A0A9W7B0U2"/>
<dbReference type="InterPro" id="IPR050340">
    <property type="entry name" value="Cytosolic_Fe-S_CAF"/>
</dbReference>
<dbReference type="SUPFAM" id="SSF53920">
    <property type="entry name" value="Fe-only hydrogenase"/>
    <property type="match status" value="1"/>
</dbReference>
<evidence type="ECO:0000256" key="1">
    <source>
        <dbReference type="ARBA" id="ARBA00006596"/>
    </source>
</evidence>
<comment type="caution">
    <text evidence="4">The sequence shown here is derived from an EMBL/GenBank/DDBJ whole genome shotgun (WGS) entry which is preliminary data.</text>
</comment>
<gene>
    <name evidence="4" type="ORF">TL16_g08377</name>
</gene>
<protein>
    <recommendedName>
        <fullName evidence="3">Iron hydrogenase large subunit C-terminal domain-containing protein</fullName>
    </recommendedName>
</protein>
<sequence>MSVFLRNVSDYIEPSMACVNPLFNGSDDLEKPAADPTPSDPTSKKPKPISLNYEDPPPPSTSPTPDPPTKTRAPPTISLSDCLACSGCVTSTESVLVNEQQTSALEAAVQQNQFVTFLLSVSSLTELQRFYEKTRQTTLTRTQLGKILTTQLNKFTSNKCELLTSDGEFITRVWAMRSYEEFLSRLKLKSTPVIASHCPGLVCYAEKTAHDFVPLLSAIKSPLMISSKALKSQSQTSTPKFIVAVEPCYDKKLEATRPDYRDEATKINDVDLVLTSGELKKIIAPENEDPDPNPNVPEDYSETLSVENSNTPHMALNSASQIGQGGAGSGSGGLAEGIFRQFVSEVYQLNQYLDYQSTPLPWGRDSCGKAVMRRRRKTGTDGVQEVWVCQDDETTEVFVAGPEEELDPPRPPFTVLHRFALAYGWKAIQIITNNLSKYSYVEAMACPHGCLNGGGGIKDDESEYAKKETSMEIKKRVANAREIVTREFGLDIALLDPPPSSPLTIIDPFTTTFRKVEALELRGGAVDGVEVSKTVW</sequence>
<accession>A0A9W7B0U2</accession>
<evidence type="ECO:0000313" key="5">
    <source>
        <dbReference type="Proteomes" id="UP001162640"/>
    </source>
</evidence>
<dbReference type="EMBL" id="BLQM01000275">
    <property type="protein sequence ID" value="GMH80041.1"/>
    <property type="molecule type" value="Genomic_DNA"/>
</dbReference>
<feature type="compositionally biased region" description="Pro residues" evidence="2">
    <location>
        <begin position="55"/>
        <end position="68"/>
    </location>
</feature>
<feature type="region of interest" description="Disordered" evidence="2">
    <location>
        <begin position="283"/>
        <end position="303"/>
    </location>
</feature>
<dbReference type="Proteomes" id="UP001162640">
    <property type="component" value="Unassembled WGS sequence"/>
</dbReference>
<dbReference type="InterPro" id="IPR004108">
    <property type="entry name" value="Fe_hydrogenase_lsu_C"/>
</dbReference>
<reference evidence="5" key="1">
    <citation type="journal article" date="2023" name="Commun. Biol.">
        <title>Genome analysis of Parmales, the sister group of diatoms, reveals the evolutionary specialization of diatoms from phago-mixotrophs to photoautotrophs.</title>
        <authorList>
            <person name="Ban H."/>
            <person name="Sato S."/>
            <person name="Yoshikawa S."/>
            <person name="Yamada K."/>
            <person name="Nakamura Y."/>
            <person name="Ichinomiya M."/>
            <person name="Sato N."/>
            <person name="Blanc-Mathieu R."/>
            <person name="Endo H."/>
            <person name="Kuwata A."/>
            <person name="Ogata H."/>
        </authorList>
    </citation>
    <scope>NUCLEOTIDE SEQUENCE [LARGE SCALE GENOMIC DNA]</scope>
</reference>
<proteinExistence type="inferred from homology"/>
<evidence type="ECO:0000313" key="4">
    <source>
        <dbReference type="EMBL" id="GMH80041.1"/>
    </source>
</evidence>
<name>A0A9W7B0U2_9STRA</name>
<comment type="similarity">
    <text evidence="1">Belongs to the NARF family.</text>
</comment>
<evidence type="ECO:0000256" key="2">
    <source>
        <dbReference type="SAM" id="MobiDB-lite"/>
    </source>
</evidence>
<dbReference type="Pfam" id="PF02906">
    <property type="entry name" value="Fe_hyd_lg_C"/>
    <property type="match status" value="1"/>
</dbReference>
<evidence type="ECO:0000259" key="3">
    <source>
        <dbReference type="Pfam" id="PF02906"/>
    </source>
</evidence>
<dbReference type="InterPro" id="IPR009016">
    <property type="entry name" value="Fe_hydrogenase"/>
</dbReference>
<dbReference type="PANTHER" id="PTHR11615">
    <property type="entry name" value="NITRATE, FORMATE, IRON DEHYDROGENASE"/>
    <property type="match status" value="1"/>
</dbReference>